<proteinExistence type="predicted"/>
<keyword evidence="2" id="KW-1185">Reference proteome</keyword>
<accession>B2YG31</accession>
<gene>
    <name evidence="1" type="ORF">MdSGHV054</name>
</gene>
<evidence type="ECO:0000313" key="1">
    <source>
        <dbReference type="EMBL" id="ACD03513.1"/>
    </source>
</evidence>
<sequence length="161" mass="18842">MLTVVEPCGCLSVVDASPGERVLCSRCRLEKLIQQQRDEIDSWSWSVWMMRRSAHLESLIKLKDFPNYVRPIRYLIDRIESHMRWDKSTQWYRHNVCRDDVLCRAFGIHVSKSKRYMCRTYNVDKSNLYLIFSRSPLSSSPIHPLPSCPITVMQTSMSPSG</sequence>
<dbReference type="KEGG" id="vg:6295453"/>
<protein>
    <submittedName>
        <fullName evidence="1">Uncharacterized protein</fullName>
    </submittedName>
</protein>
<dbReference type="GeneID" id="6295453"/>
<reference evidence="1 2" key="1">
    <citation type="journal article" date="2008" name="Virology">
        <title>Sequence analysis of a non-classified, non-occluded DNA virus that causes salivary gland hypertrophy of Musca domestica, MdSGHV.</title>
        <authorList>
            <person name="Garcia-Maruniak A."/>
            <person name="Maruniak J.E."/>
            <person name="Farmerie W."/>
            <person name="Boucias D.G."/>
        </authorList>
    </citation>
    <scope>NUCLEOTIDE SEQUENCE [LARGE SCALE GENOMIC DNA]</scope>
    <source>
        <strain evidence="2">Isolate Musca domestica/United States/Boucias/-</strain>
    </source>
</reference>
<organism evidence="1 2">
    <name type="scientific">Musca hytrovirus</name>
    <name type="common">isolate Musca domestica/United States/Boucias/-</name>
    <name type="synonym">MHV</name>
    <dbReference type="NCBI Taxonomy" id="523909"/>
    <lineage>
        <taxon>Viruses</taxon>
        <taxon>Viruses incertae sedis</taxon>
        <taxon>Naldaviricetes</taxon>
        <taxon>Lefavirales</taxon>
        <taxon>Hytrosaviridae</taxon>
        <taxon>Muscavirus</taxon>
        <taxon>Muscavirus musdomesticae</taxon>
    </lineage>
</organism>
<dbReference type="RefSeq" id="YP_001883382.1">
    <property type="nucleotide sequence ID" value="NC_010671.1"/>
</dbReference>
<organismHost>
    <name type="scientific">Musca domestica</name>
    <name type="common">House fly</name>
    <dbReference type="NCBI Taxonomy" id="7370"/>
</organismHost>
<dbReference type="EMBL" id="EU522111">
    <property type="protein sequence ID" value="ACD03513.1"/>
    <property type="molecule type" value="Genomic_DNA"/>
</dbReference>
<name>B2YG31_MHVB</name>
<evidence type="ECO:0000313" key="2">
    <source>
        <dbReference type="Proteomes" id="UP000011274"/>
    </source>
</evidence>
<dbReference type="Proteomes" id="UP000011274">
    <property type="component" value="Segment"/>
</dbReference>